<evidence type="ECO:0000313" key="6">
    <source>
        <dbReference type="EMBL" id="SCV73464.1"/>
    </source>
</evidence>
<protein>
    <submittedName>
        <fullName evidence="6">BQ2448_7390 protein</fullName>
    </submittedName>
</protein>
<dbReference type="PANTHER" id="PTHR13271">
    <property type="entry name" value="UNCHARACTERIZED PUTATIVE METHYLTRANSFERASE"/>
    <property type="match status" value="1"/>
</dbReference>
<dbReference type="GO" id="GO:0005634">
    <property type="term" value="C:nucleus"/>
    <property type="evidence" value="ECO:0007669"/>
    <property type="project" value="TreeGrafter"/>
</dbReference>
<accession>A0A238FNK3</accession>
<dbReference type="FunFam" id="3.90.1410.10:FF:000007">
    <property type="entry name" value="Ribosomal lysine N-methyltransferase 4"/>
    <property type="match status" value="1"/>
</dbReference>
<feature type="compositionally biased region" description="Basic and acidic residues" evidence="4">
    <location>
        <begin position="195"/>
        <end position="205"/>
    </location>
</feature>
<keyword evidence="3" id="KW-0949">S-adenosyl-L-methionine</keyword>
<dbReference type="InterPro" id="IPR036464">
    <property type="entry name" value="Rubisco_LSMT_subst-bd_sf"/>
</dbReference>
<evidence type="ECO:0000256" key="4">
    <source>
        <dbReference type="SAM" id="MobiDB-lite"/>
    </source>
</evidence>
<keyword evidence="7" id="KW-1185">Reference proteome</keyword>
<feature type="region of interest" description="Disordered" evidence="4">
    <location>
        <begin position="433"/>
        <end position="474"/>
    </location>
</feature>
<reference evidence="7" key="1">
    <citation type="submission" date="2016-09" db="EMBL/GenBank/DDBJ databases">
        <authorList>
            <person name="Jeantristanb JTB J.-T."/>
            <person name="Ricardo R."/>
        </authorList>
    </citation>
    <scope>NUCLEOTIDE SEQUENCE [LARGE SCALE GENOMIC DNA]</scope>
</reference>
<sequence>MKMEPTLAMSTGQVTAPQEQAFVNWLKSNGATVNQCVGLTHFEGMGRGAVALQDIQPDTLLFSLPRSILLTTSTSSLSSRVPLTTLTGWTPLILSLMYEYLRTLKWKPYFDLLPASFDSLMFWSEPELDQLKGSSVLDKVGKKEAELAYTGELLPFVGNHSSVLGNKEDYTLDLFHRCGSWILSRSFHVESANPDEDKPKGKRDEDSDSDDEEEEEREDVADVAMVPMADLLNARFGSDNARLFYEPSTLNMMSTASIPAGAQIFNTYADPPNSDLLRRYGHVDEENGADLVEIGLELVVGLVGGPEGSSLSEVEQSTRVEWLLELGVDDTFVLDKTHELPEELVSTIRTLLLDKAGFEKAQRKEMPPKPRLDSVSAKWAIAILDKRMEEYETSIEEDETLLSQTDLDPRRRMAIIVRHGEKRLLREARREVVGAFPSGAEEQEDGKKSKADKKRKSAADKGFSEGTKSKKAKQ</sequence>
<dbReference type="GO" id="GO:0032259">
    <property type="term" value="P:methylation"/>
    <property type="evidence" value="ECO:0007669"/>
    <property type="project" value="UniProtKB-KW"/>
</dbReference>
<dbReference type="GO" id="GO:0016279">
    <property type="term" value="F:protein-lysine N-methyltransferase activity"/>
    <property type="evidence" value="ECO:0007669"/>
    <property type="project" value="TreeGrafter"/>
</dbReference>
<dbReference type="InterPro" id="IPR046341">
    <property type="entry name" value="SET_dom_sf"/>
</dbReference>
<gene>
    <name evidence="6" type="ORF">BQ2448_7390</name>
</gene>
<evidence type="ECO:0000256" key="1">
    <source>
        <dbReference type="ARBA" id="ARBA00022603"/>
    </source>
</evidence>
<dbReference type="STRING" id="269621.A0A238FNK3"/>
<dbReference type="SUPFAM" id="SSF82199">
    <property type="entry name" value="SET domain"/>
    <property type="match status" value="1"/>
</dbReference>
<dbReference type="Pfam" id="PF09273">
    <property type="entry name" value="Rubis-subs-bind"/>
    <property type="match status" value="1"/>
</dbReference>
<dbReference type="Gene3D" id="3.90.1410.10">
    <property type="entry name" value="set domain protein methyltransferase, domain 1"/>
    <property type="match status" value="1"/>
</dbReference>
<dbReference type="InterPro" id="IPR015353">
    <property type="entry name" value="Rubisco_LSMT_subst-bd"/>
</dbReference>
<dbReference type="EMBL" id="FMSP01000018">
    <property type="protein sequence ID" value="SCV73464.1"/>
    <property type="molecule type" value="Genomic_DNA"/>
</dbReference>
<evidence type="ECO:0000259" key="5">
    <source>
        <dbReference type="PROSITE" id="PS50280"/>
    </source>
</evidence>
<dbReference type="InterPro" id="IPR001214">
    <property type="entry name" value="SET_dom"/>
</dbReference>
<dbReference type="OrthoDB" id="341421at2759"/>
<dbReference type="Proteomes" id="UP000198372">
    <property type="component" value="Unassembled WGS sequence"/>
</dbReference>
<name>A0A238FNK3_9BASI</name>
<proteinExistence type="predicted"/>
<feature type="region of interest" description="Disordered" evidence="4">
    <location>
        <begin position="191"/>
        <end position="223"/>
    </location>
</feature>
<dbReference type="PANTHER" id="PTHR13271:SF34">
    <property type="entry name" value="N-LYSINE METHYLTRANSFERASE SETD6"/>
    <property type="match status" value="1"/>
</dbReference>
<feature type="domain" description="SET" evidence="5">
    <location>
        <begin position="35"/>
        <end position="269"/>
    </location>
</feature>
<dbReference type="InterPro" id="IPR050600">
    <property type="entry name" value="SETD3_SETD6_MTase"/>
</dbReference>
<dbReference type="AlphaFoldDB" id="A0A238FNK3"/>
<keyword evidence="2" id="KW-0808">Transferase</keyword>
<feature type="compositionally biased region" description="Acidic residues" evidence="4">
    <location>
        <begin position="206"/>
        <end position="221"/>
    </location>
</feature>
<dbReference type="PROSITE" id="PS50280">
    <property type="entry name" value="SET"/>
    <property type="match status" value="1"/>
</dbReference>
<organism evidence="6 7">
    <name type="scientific">Microbotryum intermedium</name>
    <dbReference type="NCBI Taxonomy" id="269621"/>
    <lineage>
        <taxon>Eukaryota</taxon>
        <taxon>Fungi</taxon>
        <taxon>Dikarya</taxon>
        <taxon>Basidiomycota</taxon>
        <taxon>Pucciniomycotina</taxon>
        <taxon>Microbotryomycetes</taxon>
        <taxon>Microbotryales</taxon>
        <taxon>Microbotryaceae</taxon>
        <taxon>Microbotryum</taxon>
    </lineage>
</organism>
<dbReference type="Gene3D" id="3.90.1420.10">
    <property type="entry name" value="Rubisco LSMT, substrate-binding domain"/>
    <property type="match status" value="1"/>
</dbReference>
<dbReference type="SUPFAM" id="SSF81822">
    <property type="entry name" value="RuBisCo LSMT C-terminal, substrate-binding domain"/>
    <property type="match status" value="1"/>
</dbReference>
<keyword evidence="1" id="KW-0489">Methyltransferase</keyword>
<evidence type="ECO:0000256" key="2">
    <source>
        <dbReference type="ARBA" id="ARBA00022679"/>
    </source>
</evidence>
<evidence type="ECO:0000256" key="3">
    <source>
        <dbReference type="ARBA" id="ARBA00022691"/>
    </source>
</evidence>
<evidence type="ECO:0000313" key="7">
    <source>
        <dbReference type="Proteomes" id="UP000198372"/>
    </source>
</evidence>